<evidence type="ECO:0000256" key="2">
    <source>
        <dbReference type="SAM" id="SignalP"/>
    </source>
</evidence>
<dbReference type="RefSeq" id="WP_041603470.1">
    <property type="nucleotide sequence ID" value="NZ_CP011218.1"/>
</dbReference>
<feature type="signal peptide" evidence="2">
    <location>
        <begin position="1"/>
        <end position="20"/>
    </location>
</feature>
<protein>
    <recommendedName>
        <fullName evidence="5">Pyruvate formate lyase-activating protein</fullName>
    </recommendedName>
</protein>
<reference evidence="3 4" key="1">
    <citation type="journal article" date="2015" name="PLoS Negl. Trop. Dis.">
        <title>Haemophilus ducreyi Cutaneous Ulcer Strains Are Nearly Identical to Class I Genital Ulcer Strains.</title>
        <authorList>
            <person name="Gangaiah D."/>
            <person name="Webb K.M."/>
            <person name="Humphreys T.L."/>
            <person name="Fortney K.R."/>
            <person name="Toh E."/>
            <person name="Tai A."/>
            <person name="Katz S.S."/>
            <person name="Pillay A."/>
            <person name="Chen C.Y."/>
            <person name="Roberts S.A."/>
            <person name="Munson R.S.Jr."/>
            <person name="Spinola S.M."/>
        </authorList>
    </citation>
    <scope>NUCLEOTIDE SEQUENCE [LARGE SCALE GENOMIC DNA]</scope>
    <source>
        <strain evidence="4">CLU2</strain>
    </source>
</reference>
<evidence type="ECO:0000256" key="1">
    <source>
        <dbReference type="SAM" id="MobiDB-lite"/>
    </source>
</evidence>
<feature type="chain" id="PRO_5041915455" description="Pyruvate formate lyase-activating protein" evidence="2">
    <location>
        <begin position="21"/>
        <end position="259"/>
    </location>
</feature>
<evidence type="ECO:0000313" key="4">
    <source>
        <dbReference type="Proteomes" id="UP000060132"/>
    </source>
</evidence>
<dbReference type="EMBL" id="CP011219">
    <property type="protein sequence ID" value="AKO32372.1"/>
    <property type="molecule type" value="Genomic_DNA"/>
</dbReference>
<evidence type="ECO:0000313" key="3">
    <source>
        <dbReference type="EMBL" id="AKO32372.1"/>
    </source>
</evidence>
<feature type="compositionally biased region" description="Polar residues" evidence="1">
    <location>
        <begin position="177"/>
        <end position="205"/>
    </location>
</feature>
<proteinExistence type="predicted"/>
<gene>
    <name evidence="3" type="ORF">RZ57_04195</name>
</gene>
<evidence type="ECO:0008006" key="5">
    <source>
        <dbReference type="Google" id="ProtNLM"/>
    </source>
</evidence>
<sequence>MHYKGLLILGLAMLSSTAIAKWQKINDVDYTWGPFKIYNISLFTETGEYKPQERPIMLTLRYNKPVDGRDFAISVAKSWANLGIALSEQNVVIERLRKILPDLKSGDALSYIALSDHGYFVLNDQVIEQEFNHEFNDAMLAIWLDPKVELSHKLITKKIEGAAQAVHYSAEYREKVTSSSEDLVSQEQRQQNLPNGTPSEATSLTEQEEREDDEKAPAISDAENDLRHSIDESAPQIVEPEQEIIPNVDPMPDYQLPVS</sequence>
<feature type="region of interest" description="Disordered" evidence="1">
    <location>
        <begin position="177"/>
        <end position="259"/>
    </location>
</feature>
<dbReference type="Proteomes" id="UP000060132">
    <property type="component" value="Chromosome"/>
</dbReference>
<name>A0AAC8UCM6_HAEDC</name>
<dbReference type="AlphaFoldDB" id="A0AAC8UCM6"/>
<organism evidence="3 4">
    <name type="scientific">Haemophilus ducreyi</name>
    <dbReference type="NCBI Taxonomy" id="730"/>
    <lineage>
        <taxon>Bacteria</taxon>
        <taxon>Pseudomonadati</taxon>
        <taxon>Pseudomonadota</taxon>
        <taxon>Gammaproteobacteria</taxon>
        <taxon>Pasteurellales</taxon>
        <taxon>Pasteurellaceae</taxon>
        <taxon>Haemophilus</taxon>
    </lineage>
</organism>
<keyword evidence="2" id="KW-0732">Signal</keyword>
<accession>A0AAC8UCM6</accession>